<sequence>MWQQLQRASLFIRLVAYVVKALFTHHLRTLRLKVYSLTSRSAPADDDGGEQRTRNIVIVGAAFAGYHAARVIATSLPRRSPYRVVVVEPNSHFNFTWVLPRFCVVEGHEHKAFIPYGGYVSGPGVAPGAVRWVRDRVESAGRTSVRLRGGEEIQYDFLIVATGANVAEGLPSRLGVEDKADGVELLRAYQQRIKDAKHVVVAGGGAAGVEVATDAKAAYPEKDVVLVHSRSAVMHRFSPGLQAATVEALERLGVKLVLEEKVVSHDVEANTVSLTSGTTIECDCFVNCTGQKPASGLIAALSPTSVSSSGHISVKPTLQITDDSLPNVYACGDVAETHTPNPNSRSAMRQAEIVADNVLIAIHGKEPRYTYKPQWGDGLIKLTLGLDRSVLQFWDGKSEMLFPSEEKDLALMVDSVWTKMGAKPFDDTGEMKA</sequence>
<dbReference type="GeneID" id="85308374"/>
<dbReference type="PANTHER" id="PTHR43735">
    <property type="entry name" value="APOPTOSIS-INDUCING FACTOR 1"/>
    <property type="match status" value="1"/>
</dbReference>
<evidence type="ECO:0000313" key="2">
    <source>
        <dbReference type="EMBL" id="KAK1768247.1"/>
    </source>
</evidence>
<comment type="caution">
    <text evidence="2">The sequence shown here is derived from an EMBL/GenBank/DDBJ whole genome shotgun (WGS) entry which is preliminary data.</text>
</comment>
<dbReference type="EMBL" id="MU839006">
    <property type="protein sequence ID" value="KAK1768247.1"/>
    <property type="molecule type" value="Genomic_DNA"/>
</dbReference>
<dbReference type="SUPFAM" id="SSF51905">
    <property type="entry name" value="FAD/NAD(P)-binding domain"/>
    <property type="match status" value="1"/>
</dbReference>
<dbReference type="Pfam" id="PF07992">
    <property type="entry name" value="Pyr_redox_2"/>
    <property type="match status" value="1"/>
</dbReference>
<dbReference type="InterPro" id="IPR036188">
    <property type="entry name" value="FAD/NAD-bd_sf"/>
</dbReference>
<gene>
    <name evidence="2" type="ORF">QBC33DRAFT_470984</name>
</gene>
<dbReference type="PRINTS" id="PR00469">
    <property type="entry name" value="PNDRDTASEII"/>
</dbReference>
<dbReference type="PANTHER" id="PTHR43735:SF5">
    <property type="entry name" value="FAD_NAD(P)-BINDING DOMAIN-CONTAINING PROTEIN"/>
    <property type="match status" value="1"/>
</dbReference>
<proteinExistence type="predicted"/>
<reference evidence="2" key="1">
    <citation type="submission" date="2023-06" db="EMBL/GenBank/DDBJ databases">
        <title>Genome-scale phylogeny and comparative genomics of the fungal order Sordariales.</title>
        <authorList>
            <consortium name="Lawrence Berkeley National Laboratory"/>
            <person name="Hensen N."/>
            <person name="Bonometti L."/>
            <person name="Westerberg I."/>
            <person name="Brannstrom I.O."/>
            <person name="Guillou S."/>
            <person name="Cros-Aarteil S."/>
            <person name="Calhoun S."/>
            <person name="Haridas S."/>
            <person name="Kuo A."/>
            <person name="Mondo S."/>
            <person name="Pangilinan J."/>
            <person name="Riley R."/>
            <person name="Labutti K."/>
            <person name="Andreopoulos B."/>
            <person name="Lipzen A."/>
            <person name="Chen C."/>
            <person name="Yanf M."/>
            <person name="Daum C."/>
            <person name="Ng V."/>
            <person name="Clum A."/>
            <person name="Steindorff A."/>
            <person name="Ohm R."/>
            <person name="Martin F."/>
            <person name="Silar P."/>
            <person name="Natvig D."/>
            <person name="Lalanne C."/>
            <person name="Gautier V."/>
            <person name="Ament-Velasquez S.L."/>
            <person name="Kruys A."/>
            <person name="Hutchinson M.I."/>
            <person name="Powell A.J."/>
            <person name="Barry K."/>
            <person name="Miller A.N."/>
            <person name="Grigoriev I.V."/>
            <person name="Debuchy R."/>
            <person name="Gladieux P."/>
            <person name="Thoren M.H."/>
            <person name="Johannesson H."/>
        </authorList>
    </citation>
    <scope>NUCLEOTIDE SEQUENCE</scope>
    <source>
        <strain evidence="2">8032-3</strain>
    </source>
</reference>
<keyword evidence="3" id="KW-1185">Reference proteome</keyword>
<evidence type="ECO:0000313" key="3">
    <source>
        <dbReference type="Proteomes" id="UP001244011"/>
    </source>
</evidence>
<accession>A0AAJ0C3Y1</accession>
<dbReference type="GO" id="GO:0050660">
    <property type="term" value="F:flavin adenine dinucleotide binding"/>
    <property type="evidence" value="ECO:0007669"/>
    <property type="project" value="TreeGrafter"/>
</dbReference>
<feature type="domain" description="FAD/NAD(P)-binding" evidence="1">
    <location>
        <begin position="55"/>
        <end position="339"/>
    </location>
</feature>
<dbReference type="PRINTS" id="PR00368">
    <property type="entry name" value="FADPNR"/>
</dbReference>
<dbReference type="InterPro" id="IPR023753">
    <property type="entry name" value="FAD/NAD-binding_dom"/>
</dbReference>
<dbReference type="Gene3D" id="3.50.50.100">
    <property type="match status" value="1"/>
</dbReference>
<dbReference type="Proteomes" id="UP001244011">
    <property type="component" value="Unassembled WGS sequence"/>
</dbReference>
<protein>
    <recommendedName>
        <fullName evidence="1">FAD/NAD(P)-binding domain-containing protein</fullName>
    </recommendedName>
</protein>
<organism evidence="2 3">
    <name type="scientific">Phialemonium atrogriseum</name>
    <dbReference type="NCBI Taxonomy" id="1093897"/>
    <lineage>
        <taxon>Eukaryota</taxon>
        <taxon>Fungi</taxon>
        <taxon>Dikarya</taxon>
        <taxon>Ascomycota</taxon>
        <taxon>Pezizomycotina</taxon>
        <taxon>Sordariomycetes</taxon>
        <taxon>Sordariomycetidae</taxon>
        <taxon>Cephalothecales</taxon>
        <taxon>Cephalothecaceae</taxon>
        <taxon>Phialemonium</taxon>
    </lineage>
</organism>
<dbReference type="GO" id="GO:0005737">
    <property type="term" value="C:cytoplasm"/>
    <property type="evidence" value="ECO:0007669"/>
    <property type="project" value="TreeGrafter"/>
</dbReference>
<name>A0AAJ0C3Y1_9PEZI</name>
<dbReference type="AlphaFoldDB" id="A0AAJ0C3Y1"/>
<dbReference type="RefSeq" id="XP_060284460.1">
    <property type="nucleotide sequence ID" value="XM_060425187.1"/>
</dbReference>
<evidence type="ECO:0000259" key="1">
    <source>
        <dbReference type="Pfam" id="PF07992"/>
    </source>
</evidence>
<dbReference type="GO" id="GO:0004174">
    <property type="term" value="F:electron-transferring-flavoprotein dehydrogenase activity"/>
    <property type="evidence" value="ECO:0007669"/>
    <property type="project" value="TreeGrafter"/>
</dbReference>